<evidence type="ECO:0000259" key="3">
    <source>
        <dbReference type="PROSITE" id="PS50914"/>
    </source>
</evidence>
<dbReference type="PROSITE" id="PS50914">
    <property type="entry name" value="BON"/>
    <property type="match status" value="1"/>
</dbReference>
<dbReference type="InterPro" id="IPR050810">
    <property type="entry name" value="Bact_Secretion_Sys_Channel"/>
</dbReference>
<dbReference type="InterPro" id="IPR032789">
    <property type="entry name" value="T2SS-T3SS_pil_N"/>
</dbReference>
<name>A0A371BDX9_9BRAD</name>
<dbReference type="PANTHER" id="PTHR30332">
    <property type="entry name" value="PROBABLE GENERAL SECRETION PATHWAY PROTEIN D"/>
    <property type="match status" value="1"/>
</dbReference>
<dbReference type="Pfam" id="PF04972">
    <property type="entry name" value="BON"/>
    <property type="match status" value="1"/>
</dbReference>
<dbReference type="Proteomes" id="UP000263993">
    <property type="component" value="Unassembled WGS sequence"/>
</dbReference>
<accession>A0A371BDX9</accession>
<keyword evidence="2" id="KW-0732">Signal</keyword>
<reference evidence="5" key="1">
    <citation type="submission" date="2018-08" db="EMBL/GenBank/DDBJ databases">
        <authorList>
            <person name="Kim S.-J."/>
            <person name="Jung G.-Y."/>
        </authorList>
    </citation>
    <scope>NUCLEOTIDE SEQUENCE [LARGE SCALE GENOMIC DNA]</scope>
    <source>
        <strain evidence="5">GY_H</strain>
    </source>
</reference>
<feature type="signal peptide" evidence="2">
    <location>
        <begin position="1"/>
        <end position="29"/>
    </location>
</feature>
<dbReference type="Pfam" id="PF00263">
    <property type="entry name" value="Secretin"/>
    <property type="match status" value="1"/>
</dbReference>
<dbReference type="GO" id="GO:0009306">
    <property type="term" value="P:protein secretion"/>
    <property type="evidence" value="ECO:0007669"/>
    <property type="project" value="InterPro"/>
</dbReference>
<keyword evidence="5" id="KW-1185">Reference proteome</keyword>
<evidence type="ECO:0000256" key="1">
    <source>
        <dbReference type="RuleBase" id="RU004003"/>
    </source>
</evidence>
<dbReference type="GO" id="GO:0015627">
    <property type="term" value="C:type II protein secretion system complex"/>
    <property type="evidence" value="ECO:0007669"/>
    <property type="project" value="TreeGrafter"/>
</dbReference>
<dbReference type="RefSeq" id="WP_115517793.1">
    <property type="nucleotide sequence ID" value="NZ_QRGO01000001.1"/>
</dbReference>
<evidence type="ECO:0000313" key="4">
    <source>
        <dbReference type="EMBL" id="RDV05770.1"/>
    </source>
</evidence>
<protein>
    <submittedName>
        <fullName evidence="4">Type II and III secretion system protein family protein</fullName>
    </submittedName>
</protein>
<evidence type="ECO:0000313" key="5">
    <source>
        <dbReference type="Proteomes" id="UP000263993"/>
    </source>
</evidence>
<feature type="chain" id="PRO_5016621156" evidence="2">
    <location>
        <begin position="30"/>
        <end position="482"/>
    </location>
</feature>
<comment type="caution">
    <text evidence="4">The sequence shown here is derived from an EMBL/GenBank/DDBJ whole genome shotgun (WGS) entry which is preliminary data.</text>
</comment>
<dbReference type="AlphaFoldDB" id="A0A371BDX9"/>
<dbReference type="InterPro" id="IPR007055">
    <property type="entry name" value="BON_dom"/>
</dbReference>
<dbReference type="EMBL" id="QRGO01000001">
    <property type="protein sequence ID" value="RDV05770.1"/>
    <property type="molecule type" value="Genomic_DNA"/>
</dbReference>
<gene>
    <name evidence="4" type="ORF">DXH78_07725</name>
</gene>
<proteinExistence type="inferred from homology"/>
<feature type="domain" description="BON" evidence="3">
    <location>
        <begin position="113"/>
        <end position="183"/>
    </location>
</feature>
<evidence type="ECO:0000256" key="2">
    <source>
        <dbReference type="SAM" id="SignalP"/>
    </source>
</evidence>
<dbReference type="InterPro" id="IPR001775">
    <property type="entry name" value="GspD/PilQ"/>
</dbReference>
<dbReference type="InterPro" id="IPR004846">
    <property type="entry name" value="T2SS/T3SS_dom"/>
</dbReference>
<dbReference type="PRINTS" id="PR00811">
    <property type="entry name" value="BCTERIALGSPD"/>
</dbReference>
<comment type="similarity">
    <text evidence="1">Belongs to the bacterial secretin family.</text>
</comment>
<dbReference type="Pfam" id="PF13629">
    <property type="entry name" value="T2SS-T3SS_pil_N"/>
    <property type="match status" value="1"/>
</dbReference>
<organism evidence="4 5">
    <name type="scientific">Undibacter mobilis</name>
    <dbReference type="NCBI Taxonomy" id="2292256"/>
    <lineage>
        <taxon>Bacteria</taxon>
        <taxon>Pseudomonadati</taxon>
        <taxon>Pseudomonadota</taxon>
        <taxon>Alphaproteobacteria</taxon>
        <taxon>Hyphomicrobiales</taxon>
        <taxon>Nitrobacteraceae</taxon>
        <taxon>Undibacter</taxon>
    </lineage>
</organism>
<dbReference type="PANTHER" id="PTHR30332:SF17">
    <property type="entry name" value="TYPE IV PILIATION SYSTEM PROTEIN DR_0774-RELATED"/>
    <property type="match status" value="1"/>
</dbReference>
<sequence>MLRQKPIRSGLLAMLLATAALTGPTPLRAADAGIGVPVIQVAASEATSRFIPLGIGKSVAIDLPADIKDVLVADPTIANAVVRTSRRVYMIGVKIGQTNIFFFDAAGKQIAGFDIAVTRDLNGLRAALKQSIPEADIRIEGVGEGIMLSGSASSTAESQQAYDLASRLVGDGTKVVNGITVRGRDQVMLKVTVAEVRRDVIKQLGIDLSGTFNYGSAVVNLNTQNPFSASGQALSNTAFGGSAKNVTATLRAMDRAGVLRTLAEPNLTAISGETASFVAGGEFPIPSGLSCDTTKSPPTCQPQIEFKKFGVGLVFTPIVLSEGRISLKVMTEVSDLSTDNAMTLTVAGSQSTLTVPSISTRRAETTVEIPSGGSLALAGMIQEKTKQQINGVPGLMQLPILGALFKSRDYVNNQTELVVIVTPYVVRAVAQKQLSRPDDGFADPSDPSSVLLGRLNRIYGNAPQAGPAPVGATQSKYGFILD</sequence>
<dbReference type="OrthoDB" id="9775455at2"/>